<dbReference type="AlphaFoldDB" id="A0A9N9NW35"/>
<name>A0A9N9NW35_9GLOM</name>
<evidence type="ECO:0000313" key="1">
    <source>
        <dbReference type="EMBL" id="CAG8765894.1"/>
    </source>
</evidence>
<evidence type="ECO:0000313" key="2">
    <source>
        <dbReference type="Proteomes" id="UP000789759"/>
    </source>
</evidence>
<gene>
    <name evidence="1" type="ORF">CPELLU_LOCUS15591</name>
</gene>
<protein>
    <submittedName>
        <fullName evidence="1">6098_t:CDS:1</fullName>
    </submittedName>
</protein>
<organism evidence="1 2">
    <name type="scientific">Cetraspora pellucida</name>
    <dbReference type="NCBI Taxonomy" id="1433469"/>
    <lineage>
        <taxon>Eukaryota</taxon>
        <taxon>Fungi</taxon>
        <taxon>Fungi incertae sedis</taxon>
        <taxon>Mucoromycota</taxon>
        <taxon>Glomeromycotina</taxon>
        <taxon>Glomeromycetes</taxon>
        <taxon>Diversisporales</taxon>
        <taxon>Gigasporaceae</taxon>
        <taxon>Cetraspora</taxon>
    </lineage>
</organism>
<comment type="caution">
    <text evidence="1">The sequence shown here is derived from an EMBL/GenBank/DDBJ whole genome shotgun (WGS) entry which is preliminary data.</text>
</comment>
<dbReference type="Proteomes" id="UP000789759">
    <property type="component" value="Unassembled WGS sequence"/>
</dbReference>
<dbReference type="OrthoDB" id="2353058at2759"/>
<dbReference type="EMBL" id="CAJVQA010020850">
    <property type="protein sequence ID" value="CAG8765894.1"/>
    <property type="molecule type" value="Genomic_DNA"/>
</dbReference>
<sequence length="106" mass="12571">MPKFSKKRRQMIQLTANREKNKKNKVENPLQCLNDVDNVSEEKLIELIQDLGDDEKEDAIKLLENMRYPQGKKEGKIISQYLQQQLVKIISDSFYRHQMSYSVLKE</sequence>
<proteinExistence type="predicted"/>
<reference evidence="1" key="1">
    <citation type="submission" date="2021-06" db="EMBL/GenBank/DDBJ databases">
        <authorList>
            <person name="Kallberg Y."/>
            <person name="Tangrot J."/>
            <person name="Rosling A."/>
        </authorList>
    </citation>
    <scope>NUCLEOTIDE SEQUENCE</scope>
    <source>
        <strain evidence="1">FL966</strain>
    </source>
</reference>
<accession>A0A9N9NW35</accession>
<feature type="non-terminal residue" evidence="1">
    <location>
        <position position="106"/>
    </location>
</feature>
<keyword evidence="2" id="KW-1185">Reference proteome</keyword>